<name>A0A8S3ZX72_9EUPU</name>
<keyword evidence="11" id="KW-1185">Reference proteome</keyword>
<evidence type="ECO:0000256" key="8">
    <source>
        <dbReference type="SAM" id="Phobius"/>
    </source>
</evidence>
<reference evidence="10" key="1">
    <citation type="submission" date="2021-04" db="EMBL/GenBank/DDBJ databases">
        <authorList>
            <consortium name="Molecular Ecology Group"/>
        </authorList>
    </citation>
    <scope>NUCLEOTIDE SEQUENCE</scope>
</reference>
<keyword evidence="3 8" id="KW-1133">Transmembrane helix</keyword>
<dbReference type="PANTHER" id="PTHR24243">
    <property type="entry name" value="G-PROTEIN COUPLED RECEPTOR"/>
    <property type="match status" value="1"/>
</dbReference>
<feature type="transmembrane region" description="Helical" evidence="8">
    <location>
        <begin position="36"/>
        <end position="57"/>
    </location>
</feature>
<keyword evidence="4" id="KW-0297">G-protein coupled receptor</keyword>
<protein>
    <recommendedName>
        <fullName evidence="9">G-protein coupled receptors family 1 profile domain-containing protein</fullName>
    </recommendedName>
</protein>
<dbReference type="PRINTS" id="PR00237">
    <property type="entry name" value="GPCRRHODOPSN"/>
</dbReference>
<evidence type="ECO:0000256" key="5">
    <source>
        <dbReference type="ARBA" id="ARBA00023136"/>
    </source>
</evidence>
<dbReference type="GO" id="GO:0016020">
    <property type="term" value="C:membrane"/>
    <property type="evidence" value="ECO:0007669"/>
    <property type="project" value="UniProtKB-SubCell"/>
</dbReference>
<evidence type="ECO:0000256" key="1">
    <source>
        <dbReference type="ARBA" id="ARBA00004141"/>
    </source>
</evidence>
<feature type="transmembrane region" description="Helical" evidence="8">
    <location>
        <begin position="77"/>
        <end position="97"/>
    </location>
</feature>
<sequence>MWVLGQCVTILGLIVNALNIVVFVRQGLQDSVNISLLGLSISDFGSLFFLLLVNLFWTPIIMQMDLSFYPSQIAYVFIWTHIVFTRVSTGITAWITFERCLCIVAPLKIKSIITPRRTMACIAVIYVIMIASIAPVFYGVRAVWKFDTLRNKSVVVIVKIPESVQIERGTFWINNILPTIFLIFIITCAIVLVKALNRTAKWRETSTSLHNREDNLKQVGKLVLIISIVFIACYSPGTIVFMFVLIFPDFGYTRKQKNLLVAVFSFIFQLGAINATINFFVYLTVSSKFKRTFEQLFCVYCSKRKPNCAKEKT</sequence>
<proteinExistence type="predicted"/>
<dbReference type="InterPro" id="IPR017452">
    <property type="entry name" value="GPCR_Rhodpsn_7TM"/>
</dbReference>
<keyword evidence="6" id="KW-0675">Receptor</keyword>
<evidence type="ECO:0000256" key="7">
    <source>
        <dbReference type="ARBA" id="ARBA00023224"/>
    </source>
</evidence>
<dbReference type="InterPro" id="IPR000276">
    <property type="entry name" value="GPCR_Rhodpsn"/>
</dbReference>
<dbReference type="PROSITE" id="PS50262">
    <property type="entry name" value="G_PROTEIN_RECEP_F1_2"/>
    <property type="match status" value="1"/>
</dbReference>
<evidence type="ECO:0000313" key="10">
    <source>
        <dbReference type="EMBL" id="CAG5134069.1"/>
    </source>
</evidence>
<feature type="transmembrane region" description="Helical" evidence="8">
    <location>
        <begin position="222"/>
        <end position="247"/>
    </location>
</feature>
<keyword evidence="5 8" id="KW-0472">Membrane</keyword>
<feature type="domain" description="G-protein coupled receptors family 1 profile" evidence="9">
    <location>
        <begin position="15"/>
        <end position="282"/>
    </location>
</feature>
<comment type="subcellular location">
    <subcellularLocation>
        <location evidence="1">Membrane</location>
        <topology evidence="1">Multi-pass membrane protein</topology>
    </subcellularLocation>
</comment>
<evidence type="ECO:0000256" key="3">
    <source>
        <dbReference type="ARBA" id="ARBA00022989"/>
    </source>
</evidence>
<evidence type="ECO:0000313" key="11">
    <source>
        <dbReference type="Proteomes" id="UP000678393"/>
    </source>
</evidence>
<dbReference type="OrthoDB" id="5952950at2759"/>
<evidence type="ECO:0000256" key="4">
    <source>
        <dbReference type="ARBA" id="ARBA00023040"/>
    </source>
</evidence>
<keyword evidence="2 8" id="KW-0812">Transmembrane</keyword>
<dbReference type="Proteomes" id="UP000678393">
    <property type="component" value="Unassembled WGS sequence"/>
</dbReference>
<dbReference type="SUPFAM" id="SSF81321">
    <property type="entry name" value="Family A G protein-coupled receptor-like"/>
    <property type="match status" value="1"/>
</dbReference>
<accession>A0A8S3ZX72</accession>
<feature type="transmembrane region" description="Helical" evidence="8">
    <location>
        <begin position="6"/>
        <end position="24"/>
    </location>
</feature>
<organism evidence="10 11">
    <name type="scientific">Candidula unifasciata</name>
    <dbReference type="NCBI Taxonomy" id="100452"/>
    <lineage>
        <taxon>Eukaryota</taxon>
        <taxon>Metazoa</taxon>
        <taxon>Spiralia</taxon>
        <taxon>Lophotrochozoa</taxon>
        <taxon>Mollusca</taxon>
        <taxon>Gastropoda</taxon>
        <taxon>Heterobranchia</taxon>
        <taxon>Euthyneura</taxon>
        <taxon>Panpulmonata</taxon>
        <taxon>Eupulmonata</taxon>
        <taxon>Stylommatophora</taxon>
        <taxon>Helicina</taxon>
        <taxon>Helicoidea</taxon>
        <taxon>Geomitridae</taxon>
        <taxon>Candidula</taxon>
    </lineage>
</organism>
<gene>
    <name evidence="10" type="ORF">CUNI_LOCUS19627</name>
</gene>
<feature type="transmembrane region" description="Helical" evidence="8">
    <location>
        <begin position="118"/>
        <end position="140"/>
    </location>
</feature>
<dbReference type="GO" id="GO:0004930">
    <property type="term" value="F:G protein-coupled receptor activity"/>
    <property type="evidence" value="ECO:0007669"/>
    <property type="project" value="UniProtKB-KW"/>
</dbReference>
<dbReference type="PANTHER" id="PTHR24243:SF208">
    <property type="entry name" value="PYROKININ-1 RECEPTOR"/>
    <property type="match status" value="1"/>
</dbReference>
<keyword evidence="7" id="KW-0807">Transducer</keyword>
<dbReference type="Gene3D" id="1.20.1070.10">
    <property type="entry name" value="Rhodopsin 7-helix transmembrane proteins"/>
    <property type="match status" value="1"/>
</dbReference>
<feature type="transmembrane region" description="Helical" evidence="8">
    <location>
        <begin position="171"/>
        <end position="193"/>
    </location>
</feature>
<evidence type="ECO:0000256" key="6">
    <source>
        <dbReference type="ARBA" id="ARBA00023170"/>
    </source>
</evidence>
<dbReference type="EMBL" id="CAJHNH020006757">
    <property type="protein sequence ID" value="CAG5134069.1"/>
    <property type="molecule type" value="Genomic_DNA"/>
</dbReference>
<feature type="transmembrane region" description="Helical" evidence="8">
    <location>
        <begin position="259"/>
        <end position="283"/>
    </location>
</feature>
<comment type="caution">
    <text evidence="10">The sequence shown here is derived from an EMBL/GenBank/DDBJ whole genome shotgun (WGS) entry which is preliminary data.</text>
</comment>
<dbReference type="AlphaFoldDB" id="A0A8S3ZX72"/>
<evidence type="ECO:0000259" key="9">
    <source>
        <dbReference type="PROSITE" id="PS50262"/>
    </source>
</evidence>
<evidence type="ECO:0000256" key="2">
    <source>
        <dbReference type="ARBA" id="ARBA00022692"/>
    </source>
</evidence>
<dbReference type="Pfam" id="PF00001">
    <property type="entry name" value="7tm_1"/>
    <property type="match status" value="1"/>
</dbReference>